<feature type="region of interest" description="Disordered" evidence="2">
    <location>
        <begin position="85"/>
        <end position="125"/>
    </location>
</feature>
<feature type="compositionally biased region" description="Basic and acidic residues" evidence="2">
    <location>
        <begin position="89"/>
        <end position="107"/>
    </location>
</feature>
<protein>
    <recommendedName>
        <fullName evidence="3">HMG box domain-containing protein</fullName>
    </recommendedName>
</protein>
<dbReference type="SUPFAM" id="SSF47095">
    <property type="entry name" value="HMG-box"/>
    <property type="match status" value="1"/>
</dbReference>
<name>A0A5N4A7V0_PHOPY</name>
<keyword evidence="5" id="KW-1185">Reference proteome</keyword>
<dbReference type="InParanoid" id="A0A5N4A7V0"/>
<organism evidence="4 5">
    <name type="scientific">Photinus pyralis</name>
    <name type="common">Common eastern firefly</name>
    <name type="synonym">Lampyris pyralis</name>
    <dbReference type="NCBI Taxonomy" id="7054"/>
    <lineage>
        <taxon>Eukaryota</taxon>
        <taxon>Metazoa</taxon>
        <taxon>Ecdysozoa</taxon>
        <taxon>Arthropoda</taxon>
        <taxon>Hexapoda</taxon>
        <taxon>Insecta</taxon>
        <taxon>Pterygota</taxon>
        <taxon>Neoptera</taxon>
        <taxon>Endopterygota</taxon>
        <taxon>Coleoptera</taxon>
        <taxon>Polyphaga</taxon>
        <taxon>Elateriformia</taxon>
        <taxon>Elateroidea</taxon>
        <taxon>Lampyridae</taxon>
        <taxon>Lampyrinae</taxon>
        <taxon>Photinus</taxon>
    </lineage>
</organism>
<evidence type="ECO:0000313" key="4">
    <source>
        <dbReference type="EMBL" id="KAB0793328.1"/>
    </source>
</evidence>
<dbReference type="AlphaFoldDB" id="A0A5N4A7V0"/>
<evidence type="ECO:0000259" key="3">
    <source>
        <dbReference type="PROSITE" id="PS50118"/>
    </source>
</evidence>
<dbReference type="CDD" id="cd00084">
    <property type="entry name" value="HMG-box_SF"/>
    <property type="match status" value="1"/>
</dbReference>
<dbReference type="EMBL" id="VVIM01000009">
    <property type="protein sequence ID" value="KAB0793328.1"/>
    <property type="molecule type" value="Genomic_DNA"/>
</dbReference>
<feature type="DNA-binding region" description="HMG box" evidence="1">
    <location>
        <begin position="78"/>
        <end position="125"/>
    </location>
</feature>
<accession>A0A5N4A7V0</accession>
<dbReference type="InterPro" id="IPR036910">
    <property type="entry name" value="HMG_box_dom_sf"/>
</dbReference>
<dbReference type="PROSITE" id="PS50118">
    <property type="entry name" value="HMG_BOX_2"/>
    <property type="match status" value="1"/>
</dbReference>
<dbReference type="GO" id="GO:0005634">
    <property type="term" value="C:nucleus"/>
    <property type="evidence" value="ECO:0007669"/>
    <property type="project" value="UniProtKB-UniRule"/>
</dbReference>
<feature type="compositionally biased region" description="Basic residues" evidence="2">
    <location>
        <begin position="108"/>
        <end position="125"/>
    </location>
</feature>
<sequence>MLTFLRKRSFLNNSTTMPSDSTTKSTINPYINFLKESQKNERRPLEHLRQIWRGMSAQQKQTYKVNRTLSRNPYFNFRKKFIRENPGSSHKEVGHRWKEMSDQERMPYRKMAKSAPVIRRRRRRS</sequence>
<dbReference type="InterPro" id="IPR009071">
    <property type="entry name" value="HMG_box_dom"/>
</dbReference>
<gene>
    <name evidence="4" type="ORF">PPYR_12948</name>
</gene>
<evidence type="ECO:0000313" key="5">
    <source>
        <dbReference type="Proteomes" id="UP000327044"/>
    </source>
</evidence>
<evidence type="ECO:0000256" key="2">
    <source>
        <dbReference type="SAM" id="MobiDB-lite"/>
    </source>
</evidence>
<dbReference type="Gene3D" id="1.10.30.10">
    <property type="entry name" value="High mobility group box domain"/>
    <property type="match status" value="1"/>
</dbReference>
<feature type="domain" description="HMG box" evidence="3">
    <location>
        <begin position="78"/>
        <end position="125"/>
    </location>
</feature>
<keyword evidence="1" id="KW-0539">Nucleus</keyword>
<reference evidence="4 5" key="1">
    <citation type="journal article" date="2018" name="Elife">
        <title>Firefly genomes illuminate parallel origins of bioluminescence in beetles.</title>
        <authorList>
            <person name="Fallon T.R."/>
            <person name="Lower S.E."/>
            <person name="Chang C.H."/>
            <person name="Bessho-Uehara M."/>
            <person name="Martin G.J."/>
            <person name="Bewick A.J."/>
            <person name="Behringer M."/>
            <person name="Debat H.J."/>
            <person name="Wong I."/>
            <person name="Day J.C."/>
            <person name="Suvorov A."/>
            <person name="Silva C.J."/>
            <person name="Stanger-Hall K.F."/>
            <person name="Hall D.W."/>
            <person name="Schmitz R.J."/>
            <person name="Nelson D.R."/>
            <person name="Lewis S.M."/>
            <person name="Shigenobu S."/>
            <person name="Bybee S.M."/>
            <person name="Larracuente A.M."/>
            <person name="Oba Y."/>
            <person name="Weng J.K."/>
        </authorList>
    </citation>
    <scope>NUCLEOTIDE SEQUENCE [LARGE SCALE GENOMIC DNA]</scope>
    <source>
        <strain evidence="4">1611_PpyrPB1</strain>
        <tissue evidence="4">Whole body</tissue>
    </source>
</reference>
<dbReference type="GO" id="GO:0003677">
    <property type="term" value="F:DNA binding"/>
    <property type="evidence" value="ECO:0007669"/>
    <property type="project" value="UniProtKB-UniRule"/>
</dbReference>
<keyword evidence="1" id="KW-0238">DNA-binding</keyword>
<evidence type="ECO:0000256" key="1">
    <source>
        <dbReference type="PROSITE-ProRule" id="PRU00267"/>
    </source>
</evidence>
<comment type="caution">
    <text evidence="4">The sequence shown here is derived from an EMBL/GenBank/DDBJ whole genome shotgun (WGS) entry which is preliminary data.</text>
</comment>
<proteinExistence type="predicted"/>
<dbReference type="Proteomes" id="UP000327044">
    <property type="component" value="Unassembled WGS sequence"/>
</dbReference>